<evidence type="ECO:0000313" key="2">
    <source>
        <dbReference type="EMBL" id="RMX08481.1"/>
    </source>
</evidence>
<sequence>MPLILFSHANGFPAGTYRRLFEALRERGFTVEAIDRFGHDARYPVTSNWPHLSRQLCDFAEAQAARHGQPAFFVGHSLGGYLSLMAASQAPTLCRGVVLLDSPVLAGWRAAGIHAAKHTALVRRISPGQFSHKRRNWWPSREDALAHFQRKPNFARWHPEVLQDYIRHGLADADTGSILYFDREVETAIYNTLAHNLGPLLRRQPLQCPCVFIGGHQSRELRQIGIGHTRRITHGRIMMLDGSHLFPMEHPDATISAIEAAILDMDASTTRATQKI</sequence>
<dbReference type="InterPro" id="IPR029058">
    <property type="entry name" value="AB_hydrolase_fold"/>
</dbReference>
<comment type="caution">
    <text evidence="2">The sequence shown here is derived from an EMBL/GenBank/DDBJ whole genome shotgun (WGS) entry which is preliminary data.</text>
</comment>
<dbReference type="PANTHER" id="PTHR43689:SF8">
    <property type="entry name" value="ALPHA_BETA-HYDROLASES SUPERFAMILY PROTEIN"/>
    <property type="match status" value="1"/>
</dbReference>
<proteinExistence type="predicted"/>
<gene>
    <name evidence="2" type="ORF">D8I35_05220</name>
</gene>
<name>A0A3M6QZV2_9BURK</name>
<dbReference type="OrthoDB" id="5729753at2"/>
<dbReference type="Proteomes" id="UP000278006">
    <property type="component" value="Unassembled WGS sequence"/>
</dbReference>
<reference evidence="2 3" key="1">
    <citation type="submission" date="2018-10" db="EMBL/GenBank/DDBJ databases">
        <title>Draft genome of Cortibacter populi DSM10536.</title>
        <authorList>
            <person name="Bernier A.-M."/>
            <person name="Bernard K."/>
        </authorList>
    </citation>
    <scope>NUCLEOTIDE SEQUENCE [LARGE SCALE GENOMIC DNA]</scope>
    <source>
        <strain evidence="2 3">DSM 105136</strain>
    </source>
</reference>
<dbReference type="RefSeq" id="WP_122226607.1">
    <property type="nucleotide sequence ID" value="NZ_RDQO01000001.1"/>
</dbReference>
<dbReference type="AlphaFoldDB" id="A0A3M6QZV2"/>
<dbReference type="Gene3D" id="3.40.50.1820">
    <property type="entry name" value="alpha/beta hydrolase"/>
    <property type="match status" value="1"/>
</dbReference>
<dbReference type="EMBL" id="RDQO01000001">
    <property type="protein sequence ID" value="RMX08481.1"/>
    <property type="molecule type" value="Genomic_DNA"/>
</dbReference>
<dbReference type="SUPFAM" id="SSF53474">
    <property type="entry name" value="alpha/beta-Hydrolases"/>
    <property type="match status" value="1"/>
</dbReference>
<keyword evidence="3" id="KW-1185">Reference proteome</keyword>
<protein>
    <submittedName>
        <fullName evidence="2">Alpha/beta hydrolase</fullName>
    </submittedName>
</protein>
<organism evidence="2 3">
    <name type="scientific">Corticibacter populi</name>
    <dbReference type="NCBI Taxonomy" id="1550736"/>
    <lineage>
        <taxon>Bacteria</taxon>
        <taxon>Pseudomonadati</taxon>
        <taxon>Pseudomonadota</taxon>
        <taxon>Betaproteobacteria</taxon>
        <taxon>Burkholderiales</taxon>
        <taxon>Comamonadaceae</taxon>
        <taxon>Corticibacter</taxon>
    </lineage>
</organism>
<dbReference type="GO" id="GO:0016787">
    <property type="term" value="F:hydrolase activity"/>
    <property type="evidence" value="ECO:0007669"/>
    <property type="project" value="UniProtKB-KW"/>
</dbReference>
<dbReference type="PANTHER" id="PTHR43689">
    <property type="entry name" value="HYDROLASE"/>
    <property type="match status" value="1"/>
</dbReference>
<feature type="domain" description="AB hydrolase-1" evidence="1">
    <location>
        <begin position="4"/>
        <end position="255"/>
    </location>
</feature>
<evidence type="ECO:0000259" key="1">
    <source>
        <dbReference type="Pfam" id="PF12697"/>
    </source>
</evidence>
<accession>A0A3M6QZV2</accession>
<dbReference type="InterPro" id="IPR000073">
    <property type="entry name" value="AB_hydrolase_1"/>
</dbReference>
<keyword evidence="2" id="KW-0378">Hydrolase</keyword>
<dbReference type="Pfam" id="PF12697">
    <property type="entry name" value="Abhydrolase_6"/>
    <property type="match status" value="1"/>
</dbReference>
<evidence type="ECO:0000313" key="3">
    <source>
        <dbReference type="Proteomes" id="UP000278006"/>
    </source>
</evidence>